<proteinExistence type="evidence at transcript level"/>
<evidence type="ECO:0000313" key="1">
    <source>
        <dbReference type="EMBL" id="BAN21275.1"/>
    </source>
</evidence>
<dbReference type="AlphaFoldDB" id="R4WKF4"/>
<sequence length="56" mass="6548">MIILSTINEILRVCSSINYITIIKCSSFYCVLIRNLKCKISYFIIILYCYIVCLIC</sequence>
<organism evidence="1">
    <name type="scientific">Riptortus pedestris</name>
    <name type="common">Bean bug</name>
    <dbReference type="NCBI Taxonomy" id="329032"/>
    <lineage>
        <taxon>Eukaryota</taxon>
        <taxon>Metazoa</taxon>
        <taxon>Ecdysozoa</taxon>
        <taxon>Arthropoda</taxon>
        <taxon>Hexapoda</taxon>
        <taxon>Insecta</taxon>
        <taxon>Pterygota</taxon>
        <taxon>Neoptera</taxon>
        <taxon>Paraneoptera</taxon>
        <taxon>Hemiptera</taxon>
        <taxon>Heteroptera</taxon>
        <taxon>Panheteroptera</taxon>
        <taxon>Pentatomomorpha</taxon>
        <taxon>Coreoidea</taxon>
        <taxon>Alydidae</taxon>
        <taxon>Riptortus</taxon>
    </lineage>
</organism>
<reference evidence="1" key="1">
    <citation type="journal article" date="2013" name="PLoS ONE">
        <title>Gene expression in gut symbiotic organ of stinkbug affected by extracellular bacterial symbiont.</title>
        <authorList>
            <person name="Futahashi R."/>
            <person name="Tanaka K."/>
            <person name="Tanahashi M."/>
            <person name="Nikoh N."/>
            <person name="Kikuchi Y."/>
            <person name="Lee B.L."/>
            <person name="Fukatsu T."/>
        </authorList>
    </citation>
    <scope>NUCLEOTIDE SEQUENCE</scope>
    <source>
        <tissue evidence="1">Midgut</tissue>
    </source>
</reference>
<dbReference type="EMBL" id="AK418060">
    <property type="protein sequence ID" value="BAN21275.1"/>
    <property type="molecule type" value="mRNA"/>
</dbReference>
<name>R4WKF4_RIPPE</name>
<accession>R4WKF4</accession>
<protein>
    <submittedName>
        <fullName evidence="1">Unkown protein</fullName>
    </submittedName>
</protein>